<accession>B8HXZ4</accession>
<dbReference type="EMBL" id="CP001344">
    <property type="protein sequence ID" value="ACL43433.1"/>
    <property type="molecule type" value="Genomic_DNA"/>
</dbReference>
<dbReference type="KEGG" id="cyn:Cyan7425_1047"/>
<evidence type="ECO:0000313" key="2">
    <source>
        <dbReference type="EMBL" id="ACL43433.1"/>
    </source>
</evidence>
<dbReference type="eggNOG" id="COG3544">
    <property type="taxonomic scope" value="Bacteria"/>
</dbReference>
<name>B8HXZ4_CYAP4</name>
<organism evidence="2">
    <name type="scientific">Cyanothece sp. (strain PCC 7425 / ATCC 29141)</name>
    <dbReference type="NCBI Taxonomy" id="395961"/>
    <lineage>
        <taxon>Bacteria</taxon>
        <taxon>Bacillati</taxon>
        <taxon>Cyanobacteriota</taxon>
        <taxon>Cyanophyceae</taxon>
        <taxon>Gomontiellales</taxon>
        <taxon>Cyanothecaceae</taxon>
        <taxon>Cyanothece</taxon>
    </lineage>
</organism>
<dbReference type="HOGENOM" id="CLU_074343_2_0_3"/>
<gene>
    <name evidence="2" type="ordered locus">Cyan7425_1047</name>
</gene>
<dbReference type="InterPro" id="IPR012347">
    <property type="entry name" value="Ferritin-like"/>
</dbReference>
<dbReference type="InterPro" id="IPR005183">
    <property type="entry name" value="DUF305_CopM-like"/>
</dbReference>
<dbReference type="Pfam" id="PF03713">
    <property type="entry name" value="DUF305"/>
    <property type="match status" value="2"/>
</dbReference>
<evidence type="ECO:0000259" key="1">
    <source>
        <dbReference type="Pfam" id="PF03713"/>
    </source>
</evidence>
<reference evidence="2" key="1">
    <citation type="submission" date="2009-01" db="EMBL/GenBank/DDBJ databases">
        <title>Complete sequence of chromosome Cyanothece sp. PCC 7425.</title>
        <authorList>
            <consortium name="US DOE Joint Genome Institute"/>
            <person name="Lucas S."/>
            <person name="Copeland A."/>
            <person name="Lapidus A."/>
            <person name="Glavina del Rio T."/>
            <person name="Dalin E."/>
            <person name="Tice H."/>
            <person name="Bruce D."/>
            <person name="Goodwin L."/>
            <person name="Pitluck S."/>
            <person name="Sims D."/>
            <person name="Meineke L."/>
            <person name="Brettin T."/>
            <person name="Detter J.C."/>
            <person name="Han C."/>
            <person name="Larimer F."/>
            <person name="Land M."/>
            <person name="Hauser L."/>
            <person name="Kyrpides N."/>
            <person name="Ovchinnikova G."/>
            <person name="Liberton M."/>
            <person name="Stoeckel J."/>
            <person name="Banerjee A."/>
            <person name="Singh A."/>
            <person name="Page L."/>
            <person name="Sato H."/>
            <person name="Zhao L."/>
            <person name="Sherman L."/>
            <person name="Pakrasi H."/>
            <person name="Richardson P."/>
        </authorList>
    </citation>
    <scope>NUCLEOTIDE SEQUENCE</scope>
    <source>
        <strain evidence="2">PCC 7425</strain>
    </source>
</reference>
<proteinExistence type="predicted"/>
<dbReference type="OrthoDB" id="517560at2"/>
<dbReference type="PANTHER" id="PTHR36933:SF1">
    <property type="entry name" value="SLL0788 PROTEIN"/>
    <property type="match status" value="1"/>
</dbReference>
<sequence length="210" mass="24240">MKFSKILFLAIASLGLVSLGAVGLQRWMASRATPPVLQGRMMMHQGGMMHQMHNITSEFDYLTQMIPHHQEAIDTAKILLARSQRPQMRQFAQEIIQVQSEEIKQMQIWLREWYPGRSSTVTYTAMMRDLGQLEGSSLDERFLQDMIMHHMGAVMMSQMLLNQNLVKHEPVRPFAQEIATAQRQEIKQMQAWLKDWFGVTGMPAGMMHSH</sequence>
<dbReference type="STRING" id="395961.Cyan7425_1047"/>
<protein>
    <recommendedName>
        <fullName evidence="1">DUF305 domain-containing protein</fullName>
    </recommendedName>
</protein>
<dbReference type="PANTHER" id="PTHR36933">
    <property type="entry name" value="SLL0788 PROTEIN"/>
    <property type="match status" value="1"/>
</dbReference>
<feature type="domain" description="DUF305" evidence="1">
    <location>
        <begin position="59"/>
        <end position="121"/>
    </location>
</feature>
<dbReference type="AlphaFoldDB" id="B8HXZ4"/>
<feature type="domain" description="DUF305" evidence="1">
    <location>
        <begin position="139"/>
        <end position="204"/>
    </location>
</feature>
<dbReference type="Gene3D" id="1.20.1260.10">
    <property type="match status" value="1"/>
</dbReference>